<evidence type="ECO:0000256" key="1">
    <source>
        <dbReference type="SAM" id="SignalP"/>
    </source>
</evidence>
<dbReference type="Proteomes" id="UP000223913">
    <property type="component" value="Unassembled WGS sequence"/>
</dbReference>
<dbReference type="OrthoDB" id="185897at2"/>
<keyword evidence="1" id="KW-0732">Signal</keyword>
<gene>
    <name evidence="2" type="ORF">CRP01_10955</name>
</gene>
<proteinExistence type="predicted"/>
<keyword evidence="3" id="KW-1185">Reference proteome</keyword>
<evidence type="ECO:0008006" key="4">
    <source>
        <dbReference type="Google" id="ProtNLM"/>
    </source>
</evidence>
<sequence>MKRFAKEVPAIRKIICLFLSGLIVFTAGCGAEPCHCDPDAEQLMKNERVIYSRSLSPDSGFGDYWKRFHEPLLTERKVESYRFSVVVLLADFLKIYRIDRSSRNYQLQIKTYAVSTTVSYRADSLVSWVSTRLSKDQWESISSAIEQSCFWTMTTDIAADDGYLDGSGWMIEGYRHDKNCTDKNYHVVHRNSPQVTEGTADFLKICDQFIALDSLNVRSFLNE</sequence>
<dbReference type="PROSITE" id="PS51257">
    <property type="entry name" value="PROKAR_LIPOPROTEIN"/>
    <property type="match status" value="1"/>
</dbReference>
<feature type="chain" id="PRO_5012226327" description="DUF4136 domain-containing protein" evidence="1">
    <location>
        <begin position="32"/>
        <end position="223"/>
    </location>
</feature>
<accession>A0A2D0NF45</accession>
<reference evidence="2 3" key="1">
    <citation type="submission" date="2017-10" db="EMBL/GenBank/DDBJ databases">
        <title>The draft genome sequence of Lewinella nigricans NBRC 102662.</title>
        <authorList>
            <person name="Wang K."/>
        </authorList>
    </citation>
    <scope>NUCLEOTIDE SEQUENCE [LARGE SCALE GENOMIC DNA]</scope>
    <source>
        <strain evidence="2 3">NBRC 102662</strain>
    </source>
</reference>
<dbReference type="AlphaFoldDB" id="A0A2D0NF45"/>
<evidence type="ECO:0000313" key="2">
    <source>
        <dbReference type="EMBL" id="PHN06799.1"/>
    </source>
</evidence>
<evidence type="ECO:0000313" key="3">
    <source>
        <dbReference type="Proteomes" id="UP000223913"/>
    </source>
</evidence>
<dbReference type="RefSeq" id="WP_099150055.1">
    <property type="nucleotide sequence ID" value="NZ_PDUD01000017.1"/>
</dbReference>
<organism evidence="2 3">
    <name type="scientific">Flavilitoribacter nigricans (strain ATCC 23147 / DSM 23189 / NBRC 102662 / NCIMB 1420 / SS-2)</name>
    <name type="common">Lewinella nigricans</name>
    <dbReference type="NCBI Taxonomy" id="1122177"/>
    <lineage>
        <taxon>Bacteria</taxon>
        <taxon>Pseudomonadati</taxon>
        <taxon>Bacteroidota</taxon>
        <taxon>Saprospiria</taxon>
        <taxon>Saprospirales</taxon>
        <taxon>Lewinellaceae</taxon>
        <taxon>Flavilitoribacter</taxon>
    </lineage>
</organism>
<protein>
    <recommendedName>
        <fullName evidence="4">DUF4136 domain-containing protein</fullName>
    </recommendedName>
</protein>
<name>A0A2D0NF45_FLAN2</name>
<comment type="caution">
    <text evidence="2">The sequence shown here is derived from an EMBL/GenBank/DDBJ whole genome shotgun (WGS) entry which is preliminary data.</text>
</comment>
<feature type="signal peptide" evidence="1">
    <location>
        <begin position="1"/>
        <end position="31"/>
    </location>
</feature>
<dbReference type="EMBL" id="PDUD01000017">
    <property type="protein sequence ID" value="PHN06799.1"/>
    <property type="molecule type" value="Genomic_DNA"/>
</dbReference>